<dbReference type="Proteomes" id="UP000365824">
    <property type="component" value="Unassembled WGS sequence"/>
</dbReference>
<reference evidence="7 8" key="1">
    <citation type="journal article" date="2019" name="Nat. Med.">
        <title>A library of human gut bacterial isolates paired with longitudinal multiomics data enables mechanistic microbiome research.</title>
        <authorList>
            <person name="Poyet M."/>
            <person name="Groussin M."/>
            <person name="Gibbons S.M."/>
            <person name="Avila-Pacheco J."/>
            <person name="Jiang X."/>
            <person name="Kearney S.M."/>
            <person name="Perrotta A.R."/>
            <person name="Berdy B."/>
            <person name="Zhao S."/>
            <person name="Lieberman T.D."/>
            <person name="Swanson P.K."/>
            <person name="Smith M."/>
            <person name="Roesemann S."/>
            <person name="Alexander J.E."/>
            <person name="Rich S.A."/>
            <person name="Livny J."/>
            <person name="Vlamakis H."/>
            <person name="Clish C."/>
            <person name="Bullock K."/>
            <person name="Deik A."/>
            <person name="Scott J."/>
            <person name="Pierce K.A."/>
            <person name="Xavier R.J."/>
            <person name="Alm E.J."/>
        </authorList>
    </citation>
    <scope>NUCLEOTIDE SEQUENCE [LARGE SCALE GENOMIC DNA]</scope>
    <source>
        <strain evidence="5 7">BIOML-A160</strain>
        <strain evidence="6 8">BIOML-A2</strain>
    </source>
</reference>
<dbReference type="AlphaFoldDB" id="A0A5M5BLZ3"/>
<keyword evidence="6" id="KW-0808">Transferase</keyword>
<evidence type="ECO:0000256" key="1">
    <source>
        <dbReference type="ARBA" id="ARBA00008779"/>
    </source>
</evidence>
<comment type="similarity">
    <text evidence="1">Belongs to the sulfatase family.</text>
</comment>
<accession>A0A5M5BLZ3</accession>
<feature type="modified residue" description="3-oxoalanine (Ser)" evidence="3">
    <location>
        <position position="77"/>
    </location>
</feature>
<comment type="caution">
    <text evidence="6">The sequence shown here is derived from an EMBL/GenBank/DDBJ whole genome shotgun (WGS) entry which is preliminary data.</text>
</comment>
<dbReference type="InterPro" id="IPR017850">
    <property type="entry name" value="Alkaline_phosphatase_core_sf"/>
</dbReference>
<evidence type="ECO:0000256" key="2">
    <source>
        <dbReference type="ARBA" id="ARBA00022801"/>
    </source>
</evidence>
<comment type="PTM">
    <text evidence="3">The conversion to 3-oxoalanine (also known as C-formylglycine, FGly), of a serine or cysteine residue in prokaryotes and of a cysteine residue in eukaryotes, is critical for catalytic activity.</text>
</comment>
<keyword evidence="2 6" id="KW-0378">Hydrolase</keyword>
<dbReference type="InterPro" id="IPR000917">
    <property type="entry name" value="Sulfatase_N"/>
</dbReference>
<evidence type="ECO:0000256" key="3">
    <source>
        <dbReference type="PIRSR" id="PIRSR600917-52"/>
    </source>
</evidence>
<dbReference type="EMBL" id="VWFC01000016">
    <property type="protein sequence ID" value="KAB1325514.1"/>
    <property type="molecule type" value="Genomic_DNA"/>
</dbReference>
<evidence type="ECO:0000259" key="4">
    <source>
        <dbReference type="Pfam" id="PF00884"/>
    </source>
</evidence>
<proteinExistence type="inferred from homology"/>
<dbReference type="EMBL" id="VWLB01000014">
    <property type="protein sequence ID" value="KAA3928957.1"/>
    <property type="molecule type" value="Genomic_DNA"/>
</dbReference>
<dbReference type="RefSeq" id="WP_149951978.1">
    <property type="nucleotide sequence ID" value="NZ_CAKJYS010000001.1"/>
</dbReference>
<protein>
    <submittedName>
        <fullName evidence="6">Sulfatase-like hydrolase/transferase</fullName>
    </submittedName>
</protein>
<dbReference type="Gene3D" id="3.40.720.10">
    <property type="entry name" value="Alkaline Phosphatase, subunit A"/>
    <property type="match status" value="1"/>
</dbReference>
<dbReference type="PANTHER" id="PTHR42693">
    <property type="entry name" value="ARYLSULFATASE FAMILY MEMBER"/>
    <property type="match status" value="1"/>
</dbReference>
<dbReference type="GO" id="GO:0004065">
    <property type="term" value="F:arylsulfatase activity"/>
    <property type="evidence" value="ECO:0007669"/>
    <property type="project" value="TreeGrafter"/>
</dbReference>
<dbReference type="PANTHER" id="PTHR42693:SF53">
    <property type="entry name" value="ENDO-4-O-SULFATASE"/>
    <property type="match status" value="1"/>
</dbReference>
<dbReference type="InterPro" id="IPR050738">
    <property type="entry name" value="Sulfatase"/>
</dbReference>
<sequence length="486" mass="57720">MRNNFFLSGLCLLTASQNLEAKDNKLENVNILFIQADQHRYDCTGFSQRGLVKTPNIDKLASEGVVFTNSYSCIPTSCPARQSLISGKWPEQHKGLWNYDITLPVTPFNGPTWTEKLSEKDIKMGYVGKWHVSDRKSPKDFGFDDYIPEWSYNNWRKKNNLPDYVWQDSRWVMGGYDPVDKMQSRTHWLAQRVIEMIKKYQSEGKKWHIRFDTSDPHLPCYPVREFLEMYDKNKIQEWPNYKDNLSNKPYIQRQQIYNWELEDSDWKMWQGYLQRYFGNITQLDDAVGMVIEALKEMGVYDNTLIVYTTDHGDAAGSHNMVDKHYVMYEEEVHVPLVMKIPGVPHRIVDQFVNNQLDMAATFCDMYQLDYKTQGESLFPLIEGKKESLGEWRKYAFSNYNGQQFGLFVQRMIRDKRMKYVWNLTDTDELYDLESDPWELNNLVYSKEYKVELVRMRKALYEDLKHRRDPLIWQDAAKRQLIDNKKL</sequence>
<dbReference type="SUPFAM" id="SSF53649">
    <property type="entry name" value="Alkaline phosphatase-like"/>
    <property type="match status" value="1"/>
</dbReference>
<gene>
    <name evidence="6" type="ORF">F3B53_14480</name>
    <name evidence="5" type="ORF">F3F25_10100</name>
</gene>
<organism evidence="6 8">
    <name type="scientific">Bacteroides ovatus</name>
    <dbReference type="NCBI Taxonomy" id="28116"/>
    <lineage>
        <taxon>Bacteria</taxon>
        <taxon>Pseudomonadati</taxon>
        <taxon>Bacteroidota</taxon>
        <taxon>Bacteroidia</taxon>
        <taxon>Bacteroidales</taxon>
        <taxon>Bacteroidaceae</taxon>
        <taxon>Bacteroides</taxon>
    </lineage>
</organism>
<evidence type="ECO:0000313" key="6">
    <source>
        <dbReference type="EMBL" id="KAB1325514.1"/>
    </source>
</evidence>
<evidence type="ECO:0000313" key="7">
    <source>
        <dbReference type="Proteomes" id="UP000365824"/>
    </source>
</evidence>
<evidence type="ECO:0000313" key="8">
    <source>
        <dbReference type="Proteomes" id="UP000375690"/>
    </source>
</evidence>
<dbReference type="GO" id="GO:0016740">
    <property type="term" value="F:transferase activity"/>
    <property type="evidence" value="ECO:0007669"/>
    <property type="project" value="UniProtKB-KW"/>
</dbReference>
<dbReference type="Proteomes" id="UP000375690">
    <property type="component" value="Unassembled WGS sequence"/>
</dbReference>
<dbReference type="CDD" id="cd16033">
    <property type="entry name" value="sulfatase_like"/>
    <property type="match status" value="1"/>
</dbReference>
<dbReference type="Pfam" id="PF00884">
    <property type="entry name" value="Sulfatase"/>
    <property type="match status" value="1"/>
</dbReference>
<name>A0A5M5BLZ3_BACOV</name>
<feature type="domain" description="Sulfatase N-terminal" evidence="4">
    <location>
        <begin position="30"/>
        <end position="364"/>
    </location>
</feature>
<evidence type="ECO:0000313" key="5">
    <source>
        <dbReference type="EMBL" id="KAA3928957.1"/>
    </source>
</evidence>